<dbReference type="PROSITE" id="PS50835">
    <property type="entry name" value="IG_LIKE"/>
    <property type="match status" value="2"/>
</dbReference>
<dbReference type="SUPFAM" id="SSF48726">
    <property type="entry name" value="Immunoglobulin"/>
    <property type="match status" value="2"/>
</dbReference>
<dbReference type="InterPro" id="IPR007110">
    <property type="entry name" value="Ig-like_dom"/>
</dbReference>
<feature type="transmembrane region" description="Helical" evidence="2">
    <location>
        <begin position="243"/>
        <end position="271"/>
    </location>
</feature>
<dbReference type="Gene3D" id="2.60.40.10">
    <property type="entry name" value="Immunoglobulins"/>
    <property type="match status" value="2"/>
</dbReference>
<organism evidence="4 5">
    <name type="scientific">Podarcis muralis</name>
    <name type="common">Wall lizard</name>
    <name type="synonym">Lacerta muralis</name>
    <dbReference type="NCBI Taxonomy" id="64176"/>
    <lineage>
        <taxon>Eukaryota</taxon>
        <taxon>Metazoa</taxon>
        <taxon>Chordata</taxon>
        <taxon>Craniata</taxon>
        <taxon>Vertebrata</taxon>
        <taxon>Euteleostomi</taxon>
        <taxon>Lepidosauria</taxon>
        <taxon>Squamata</taxon>
        <taxon>Bifurcata</taxon>
        <taxon>Unidentata</taxon>
        <taxon>Episquamata</taxon>
        <taxon>Laterata</taxon>
        <taxon>Lacertibaenia</taxon>
        <taxon>Lacertidae</taxon>
        <taxon>Podarcis</taxon>
    </lineage>
</organism>
<accession>A0A670JVW3</accession>
<dbReference type="PANTHER" id="PTHR45166">
    <property type="entry name" value="V-SET AND IMMUNOGLOBULIN DOMAIN-CONTAINING PROTEIN 8"/>
    <property type="match status" value="1"/>
</dbReference>
<reference evidence="4" key="2">
    <citation type="submission" date="2025-08" db="UniProtKB">
        <authorList>
            <consortium name="Ensembl"/>
        </authorList>
    </citation>
    <scope>IDENTIFICATION</scope>
</reference>
<feature type="domain" description="Ig-like" evidence="3">
    <location>
        <begin position="147"/>
        <end position="234"/>
    </location>
</feature>
<dbReference type="SMART" id="SM00406">
    <property type="entry name" value="IGv"/>
    <property type="match status" value="1"/>
</dbReference>
<dbReference type="InterPro" id="IPR013783">
    <property type="entry name" value="Ig-like_fold"/>
</dbReference>
<dbReference type="GeneTree" id="ENSGT00940000161712"/>
<dbReference type="PANTHER" id="PTHR45166:SF1">
    <property type="entry name" value="V-SET AND IMMUNOGLOBULIN DOMAIN-CONTAINING PROTEIN 8"/>
    <property type="match status" value="1"/>
</dbReference>
<feature type="compositionally biased region" description="Basic residues" evidence="1">
    <location>
        <begin position="300"/>
        <end position="310"/>
    </location>
</feature>
<dbReference type="InterPro" id="IPR036179">
    <property type="entry name" value="Ig-like_dom_sf"/>
</dbReference>
<evidence type="ECO:0000313" key="4">
    <source>
        <dbReference type="Ensembl" id="ENSPMRP00000028596.1"/>
    </source>
</evidence>
<keyword evidence="2" id="KW-1133">Transmembrane helix</keyword>
<dbReference type="AlphaFoldDB" id="A0A670JVW3"/>
<dbReference type="SMART" id="SM00408">
    <property type="entry name" value="IGc2"/>
    <property type="match status" value="2"/>
</dbReference>
<keyword evidence="2" id="KW-0472">Membrane</keyword>
<dbReference type="Pfam" id="PF07686">
    <property type="entry name" value="V-set"/>
    <property type="match status" value="1"/>
</dbReference>
<dbReference type="OMA" id="GCPWVAL"/>
<evidence type="ECO:0000259" key="3">
    <source>
        <dbReference type="PROSITE" id="PS50835"/>
    </source>
</evidence>
<feature type="transmembrane region" description="Helical" evidence="2">
    <location>
        <begin position="277"/>
        <end position="298"/>
    </location>
</feature>
<name>A0A670JVW3_PODMU</name>
<dbReference type="Pfam" id="PF13927">
    <property type="entry name" value="Ig_3"/>
    <property type="match status" value="1"/>
</dbReference>
<dbReference type="InterPro" id="IPR013106">
    <property type="entry name" value="Ig_V-set"/>
</dbReference>
<dbReference type="Proteomes" id="UP000472272">
    <property type="component" value="Chromosome 16"/>
</dbReference>
<dbReference type="CDD" id="cd00096">
    <property type="entry name" value="Ig"/>
    <property type="match status" value="1"/>
</dbReference>
<keyword evidence="5" id="KW-1185">Reference proteome</keyword>
<keyword evidence="2" id="KW-0812">Transmembrane</keyword>
<protein>
    <recommendedName>
        <fullName evidence="3">Ig-like domain-containing protein</fullName>
    </recommendedName>
</protein>
<dbReference type="InterPro" id="IPR003598">
    <property type="entry name" value="Ig_sub2"/>
</dbReference>
<dbReference type="InterPro" id="IPR052871">
    <property type="entry name" value="V-set/Ig_domain"/>
</dbReference>
<evidence type="ECO:0000256" key="2">
    <source>
        <dbReference type="SAM" id="Phobius"/>
    </source>
</evidence>
<sequence length="324" mass="35068">MLCHRAMSAQAQEEVSCFAVRIKEKGQDVIYLPKGESVKLGCPFASDPEDDTPDNGWDIEWKQVKPGPHPQDYPLLSYHDNRVIYPGPPDLQQRVGFISPDPSLYDASMQLRDVQITDSATYECKVKKTTEASHKVTITVQERPLLPQCSIIGEIAYGADVTLRCFTSTGSPPLTYQWSMTHGHQFRDWMPPGGSMGSVPGDLHIRDLCEDHVGTYQCSVRNNVGVAYCSVDIYFGGGYQRGLIIVGSVIIPLLALALIIGGSSGAVHAAAGKAGVAVAQVATAGRIIAGTAAVPAALRSRSRNTRRPKPARSGEYCSPRQGRD</sequence>
<feature type="domain" description="Ig-like" evidence="3">
    <location>
        <begin position="34"/>
        <end position="139"/>
    </location>
</feature>
<dbReference type="SMART" id="SM00409">
    <property type="entry name" value="IG"/>
    <property type="match status" value="2"/>
</dbReference>
<proteinExistence type="predicted"/>
<reference evidence="4 5" key="1">
    <citation type="journal article" date="2019" name="Proc. Natl. Acad. Sci. U.S.A.">
        <title>Regulatory changes in pterin and carotenoid genes underlie balanced color polymorphisms in the wall lizard.</title>
        <authorList>
            <person name="Andrade P."/>
            <person name="Pinho C."/>
            <person name="Perez I de Lanuza G."/>
            <person name="Afonso S."/>
            <person name="Brejcha J."/>
            <person name="Rubin C.J."/>
            <person name="Wallerman O."/>
            <person name="Pereira P."/>
            <person name="Sabatino S.J."/>
            <person name="Bellati A."/>
            <person name="Pellitteri-Rosa D."/>
            <person name="Bosakova Z."/>
            <person name="Bunikis I."/>
            <person name="Carretero M.A."/>
            <person name="Feiner N."/>
            <person name="Marsik P."/>
            <person name="Pauperio F."/>
            <person name="Salvi D."/>
            <person name="Soler L."/>
            <person name="While G.M."/>
            <person name="Uller T."/>
            <person name="Font E."/>
            <person name="Andersson L."/>
            <person name="Carneiro M."/>
        </authorList>
    </citation>
    <scope>NUCLEOTIDE SEQUENCE</scope>
</reference>
<feature type="region of interest" description="Disordered" evidence="1">
    <location>
        <begin position="297"/>
        <end position="324"/>
    </location>
</feature>
<evidence type="ECO:0000313" key="5">
    <source>
        <dbReference type="Proteomes" id="UP000472272"/>
    </source>
</evidence>
<reference evidence="4" key="3">
    <citation type="submission" date="2025-09" db="UniProtKB">
        <authorList>
            <consortium name="Ensembl"/>
        </authorList>
    </citation>
    <scope>IDENTIFICATION</scope>
</reference>
<evidence type="ECO:0000256" key="1">
    <source>
        <dbReference type="SAM" id="MobiDB-lite"/>
    </source>
</evidence>
<dbReference type="Ensembl" id="ENSPMRT00000030336.1">
    <property type="protein sequence ID" value="ENSPMRP00000028596.1"/>
    <property type="gene ID" value="ENSPMRG00000018482.1"/>
</dbReference>
<dbReference type="InterPro" id="IPR003599">
    <property type="entry name" value="Ig_sub"/>
</dbReference>